<keyword evidence="3" id="KW-1185">Reference proteome</keyword>
<dbReference type="EMBL" id="JAWHQM010000013">
    <property type="protein sequence ID" value="KAK5629847.1"/>
    <property type="molecule type" value="Genomic_DNA"/>
</dbReference>
<reference evidence="2 3" key="1">
    <citation type="submission" date="2023-10" db="EMBL/GenBank/DDBJ databases">
        <title>Draft genome sequence of Xylaria bambusicola isolate GMP-LS, the root and basal stem rot pathogen of sugarcane in Indonesia.</title>
        <authorList>
            <person name="Selvaraj P."/>
            <person name="Muralishankar V."/>
            <person name="Muruganantham S."/>
            <person name="Sp S."/>
            <person name="Haryani S."/>
            <person name="Lau K.J.X."/>
            <person name="Naqvi N.I."/>
        </authorList>
    </citation>
    <scope>NUCLEOTIDE SEQUENCE [LARGE SCALE GENOMIC DNA]</scope>
    <source>
        <strain evidence="2">GMP-LS</strain>
    </source>
</reference>
<feature type="compositionally biased region" description="Basic and acidic residues" evidence="1">
    <location>
        <begin position="1"/>
        <end position="10"/>
    </location>
</feature>
<organism evidence="2 3">
    <name type="scientific">Xylaria bambusicola</name>
    <dbReference type="NCBI Taxonomy" id="326684"/>
    <lineage>
        <taxon>Eukaryota</taxon>
        <taxon>Fungi</taxon>
        <taxon>Dikarya</taxon>
        <taxon>Ascomycota</taxon>
        <taxon>Pezizomycotina</taxon>
        <taxon>Sordariomycetes</taxon>
        <taxon>Xylariomycetidae</taxon>
        <taxon>Xylariales</taxon>
        <taxon>Xylariaceae</taxon>
        <taxon>Xylaria</taxon>
    </lineage>
</organism>
<dbReference type="PANTHER" id="PTHR39697:SF1">
    <property type="entry name" value="RICIN B LECTIN DOMAIN-CONTAINING PROTEIN"/>
    <property type="match status" value="1"/>
</dbReference>
<evidence type="ECO:0000256" key="1">
    <source>
        <dbReference type="SAM" id="MobiDB-lite"/>
    </source>
</evidence>
<dbReference type="PANTHER" id="PTHR39697">
    <property type="entry name" value="RICIN B LECTIN DOMAIN-CONTAINING PROTEIN-RELATED"/>
    <property type="match status" value="1"/>
</dbReference>
<evidence type="ECO:0000313" key="2">
    <source>
        <dbReference type="EMBL" id="KAK5629847.1"/>
    </source>
</evidence>
<name>A0AAN7UK18_9PEZI</name>
<comment type="caution">
    <text evidence="2">The sequence shown here is derived from an EMBL/GenBank/DDBJ whole genome shotgun (WGS) entry which is preliminary data.</text>
</comment>
<dbReference type="Proteomes" id="UP001305414">
    <property type="component" value="Unassembled WGS sequence"/>
</dbReference>
<gene>
    <name evidence="2" type="ORF">RRF57_005562</name>
</gene>
<evidence type="ECO:0000313" key="3">
    <source>
        <dbReference type="Proteomes" id="UP001305414"/>
    </source>
</evidence>
<proteinExistence type="predicted"/>
<feature type="region of interest" description="Disordered" evidence="1">
    <location>
        <begin position="1"/>
        <end position="34"/>
    </location>
</feature>
<accession>A0AAN7UK18</accession>
<sequence length="161" mass="18180">MSPRDEKADSESAASSDPIETPTHTPGEDMSDSTRLCLPSPGKTYFIRHHESGKFLYVKLGFLMVGELDPQSGRYWTCLQEDGWLGFRETGSGSYIGWNQWHEGFQMSETMGNFVVTPKENKGCYLQAVLWPKLVYVGIRGESLVQEASSDEAVLWRFMEV</sequence>
<protein>
    <submittedName>
        <fullName evidence="2">Uncharacterized protein</fullName>
    </submittedName>
</protein>
<dbReference type="AlphaFoldDB" id="A0AAN7UK18"/>